<feature type="compositionally biased region" description="Low complexity" evidence="1">
    <location>
        <begin position="150"/>
        <end position="166"/>
    </location>
</feature>
<evidence type="ECO:0000256" key="2">
    <source>
        <dbReference type="SAM" id="SignalP"/>
    </source>
</evidence>
<gene>
    <name evidence="3" type="ORF">E1B28_011168</name>
</gene>
<dbReference type="OrthoDB" id="3259746at2759"/>
<proteinExistence type="predicted"/>
<dbReference type="Proteomes" id="UP001049176">
    <property type="component" value="Chromosome 7"/>
</dbReference>
<dbReference type="RefSeq" id="XP_043005958.1">
    <property type="nucleotide sequence ID" value="XM_043156173.1"/>
</dbReference>
<name>A0A9P7RUW6_9AGAR</name>
<keyword evidence="2" id="KW-0732">Signal</keyword>
<dbReference type="PANTHER" id="PTHR37487">
    <property type="entry name" value="CHROMOSOME 1, WHOLE GENOME SHOTGUN SEQUENCE"/>
    <property type="match status" value="1"/>
</dbReference>
<organism evidence="3 4">
    <name type="scientific">Marasmius oreades</name>
    <name type="common">fairy-ring Marasmius</name>
    <dbReference type="NCBI Taxonomy" id="181124"/>
    <lineage>
        <taxon>Eukaryota</taxon>
        <taxon>Fungi</taxon>
        <taxon>Dikarya</taxon>
        <taxon>Basidiomycota</taxon>
        <taxon>Agaricomycotina</taxon>
        <taxon>Agaricomycetes</taxon>
        <taxon>Agaricomycetidae</taxon>
        <taxon>Agaricales</taxon>
        <taxon>Marasmiineae</taxon>
        <taxon>Marasmiaceae</taxon>
        <taxon>Marasmius</taxon>
    </lineage>
</organism>
<accession>A0A9P7RUW6</accession>
<dbReference type="AlphaFoldDB" id="A0A9P7RUW6"/>
<comment type="caution">
    <text evidence="3">The sequence shown here is derived from an EMBL/GenBank/DDBJ whole genome shotgun (WGS) entry which is preliminary data.</text>
</comment>
<feature type="signal peptide" evidence="2">
    <location>
        <begin position="1"/>
        <end position="21"/>
    </location>
</feature>
<evidence type="ECO:0000313" key="4">
    <source>
        <dbReference type="Proteomes" id="UP001049176"/>
    </source>
</evidence>
<evidence type="ECO:0000256" key="1">
    <source>
        <dbReference type="SAM" id="MobiDB-lite"/>
    </source>
</evidence>
<keyword evidence="4" id="KW-1185">Reference proteome</keyword>
<sequence>MFATFITVALFAAASVQNVLADYTLATPSLTQCQDAAITWEGAKGPVNIIAVPASDACNGNILADLGDHDGNSYTWKVDVPAGTKLVLTSLDTEDVEAWSGEITVQPSDDDSCVRAEFKTASSASSSASSTASSSEAAGTLVVTPTKAASSSSSTGSTGSTGNSNGPVGGVANDPYTSSNGALRQTTTPVLILGAIGAVLAASL</sequence>
<evidence type="ECO:0000313" key="3">
    <source>
        <dbReference type="EMBL" id="KAG7089488.1"/>
    </source>
</evidence>
<dbReference type="KEGG" id="more:E1B28_011168"/>
<feature type="region of interest" description="Disordered" evidence="1">
    <location>
        <begin position="146"/>
        <end position="180"/>
    </location>
</feature>
<protein>
    <submittedName>
        <fullName evidence="3">Uncharacterized protein</fullName>
    </submittedName>
</protein>
<dbReference type="PANTHER" id="PTHR37487:SF3">
    <property type="entry name" value="CLEAVAGE_POLYADENYLATION SPECIFICITY FACTOR A SUBUNIT N-TERMINAL DOMAIN-CONTAINING PROTEIN"/>
    <property type="match status" value="1"/>
</dbReference>
<dbReference type="GeneID" id="66080243"/>
<dbReference type="EMBL" id="CM032187">
    <property type="protein sequence ID" value="KAG7089488.1"/>
    <property type="molecule type" value="Genomic_DNA"/>
</dbReference>
<reference evidence="3" key="1">
    <citation type="journal article" date="2021" name="Genome Biol. Evol.">
        <title>The assembled and annotated genome of the fairy-ring fungus Marasmius oreades.</title>
        <authorList>
            <person name="Hiltunen M."/>
            <person name="Ament-Velasquez S.L."/>
            <person name="Johannesson H."/>
        </authorList>
    </citation>
    <scope>NUCLEOTIDE SEQUENCE</scope>
    <source>
        <strain evidence="3">03SP1</strain>
    </source>
</reference>
<feature type="chain" id="PRO_5040508511" evidence="2">
    <location>
        <begin position="22"/>
        <end position="204"/>
    </location>
</feature>